<dbReference type="PROSITE" id="PS00107">
    <property type="entry name" value="PROTEIN_KINASE_ATP"/>
    <property type="match status" value="1"/>
</dbReference>
<feature type="binding site" evidence="3">
    <location>
        <position position="329"/>
    </location>
    <ligand>
        <name>ATP</name>
        <dbReference type="ChEBI" id="CHEBI:30616"/>
    </ligand>
</feature>
<organism evidence="7 8">
    <name type="scientific">Polarella glacialis</name>
    <name type="common">Dinoflagellate</name>
    <dbReference type="NCBI Taxonomy" id="89957"/>
    <lineage>
        <taxon>Eukaryota</taxon>
        <taxon>Sar</taxon>
        <taxon>Alveolata</taxon>
        <taxon>Dinophyceae</taxon>
        <taxon>Suessiales</taxon>
        <taxon>Suessiaceae</taxon>
        <taxon>Polarella</taxon>
    </lineage>
</organism>
<accession>A0A813FP84</accession>
<dbReference type="PROSITE" id="PS50011">
    <property type="entry name" value="PROTEIN_KINASE_DOM"/>
    <property type="match status" value="1"/>
</dbReference>
<feature type="region of interest" description="Disordered" evidence="4">
    <location>
        <begin position="236"/>
        <end position="258"/>
    </location>
</feature>
<dbReference type="GO" id="GO:0004674">
    <property type="term" value="F:protein serine/threonine kinase activity"/>
    <property type="evidence" value="ECO:0007669"/>
    <property type="project" value="TreeGrafter"/>
</dbReference>
<evidence type="ECO:0000313" key="7">
    <source>
        <dbReference type="EMBL" id="CAE8612186.1"/>
    </source>
</evidence>
<dbReference type="InterPro" id="IPR017441">
    <property type="entry name" value="Protein_kinase_ATP_BS"/>
</dbReference>
<dbReference type="InterPro" id="IPR008271">
    <property type="entry name" value="Ser/Thr_kinase_AS"/>
</dbReference>
<sequence length="628" mass="68813">MPTGFKDQSMEHAYVMHLAPQLQRTVRKIGKASFVIVGANFLYALIFFFDYHPMPNSQILQLAATILMLALALLLQLPVGFGERGLVCMVSIWTVCLLLAQSYRASFFTGDDWRTAFPREETSAVMSEAGSVANASLLLIGFYVLLPIRCSSHVYILFILPTIYLALTLPLPSGTLEGGTTRRLQLTLRLFAIVALGFVGRAHLETLQRCEFLCTNRISRDLTKERVLRFKAEHEADGGPLSTKPKSPQPPQSSARDGQSSYALSSMVFGLASPDKLETQLEVMHVIATSENWAIHDEEVVFFPGQKLGKGAFGAVFRGCYLHTSVAVKVFRSPTAVGRFYSLTDELRNMRCLRHPNIVSFFGACIIPEACEVVLVEELVDGPSLDRLLSGPRSCPSIGIRHHIMLGICSAMRYLFLQKPAIVHGDLKPSNVVVERGSFTPKLVDFGLSRRANSSSRALSGTLRWMAPEVVAETEGIPACSADIFSFGRIMFFVVTRRVPLEGLTRNQVVELAKEGIVPDLSWPEVIGPVQVDAERLSRGCMAAVPSVRPSAKDLLQELLRLSEGFRSFPADDSDAAGAMHQSPTCLKTCLAEFRQASQSEPCTCTATTYTSPADTAIAAEKLGNEAV</sequence>
<evidence type="ECO:0000256" key="1">
    <source>
        <dbReference type="ARBA" id="ARBA00022741"/>
    </source>
</evidence>
<keyword evidence="2 3" id="KW-0067">ATP-binding</keyword>
<name>A0A813FP84_POLGL</name>
<comment type="caution">
    <text evidence="7">The sequence shown here is derived from an EMBL/GenBank/DDBJ whole genome shotgun (WGS) entry which is preliminary data.</text>
</comment>
<feature type="transmembrane region" description="Helical" evidence="5">
    <location>
        <begin position="153"/>
        <end position="172"/>
    </location>
</feature>
<dbReference type="Proteomes" id="UP000654075">
    <property type="component" value="Unassembled WGS sequence"/>
</dbReference>
<keyword evidence="1 3" id="KW-0547">Nucleotide-binding</keyword>
<dbReference type="SMART" id="SM00220">
    <property type="entry name" value="S_TKc"/>
    <property type="match status" value="1"/>
</dbReference>
<dbReference type="InterPro" id="IPR000719">
    <property type="entry name" value="Prot_kinase_dom"/>
</dbReference>
<evidence type="ECO:0000259" key="6">
    <source>
        <dbReference type="PROSITE" id="PS50011"/>
    </source>
</evidence>
<evidence type="ECO:0000256" key="4">
    <source>
        <dbReference type="SAM" id="MobiDB-lite"/>
    </source>
</evidence>
<dbReference type="InterPro" id="IPR011009">
    <property type="entry name" value="Kinase-like_dom_sf"/>
</dbReference>
<dbReference type="PROSITE" id="PS00108">
    <property type="entry name" value="PROTEIN_KINASE_ST"/>
    <property type="match status" value="1"/>
</dbReference>
<dbReference type="Gene3D" id="1.10.510.10">
    <property type="entry name" value="Transferase(Phosphotransferase) domain 1"/>
    <property type="match status" value="1"/>
</dbReference>
<keyword evidence="5" id="KW-0472">Membrane</keyword>
<gene>
    <name evidence="7" type="ORF">PGLA1383_LOCUS29985</name>
</gene>
<feature type="transmembrane region" description="Helical" evidence="5">
    <location>
        <begin position="32"/>
        <end position="52"/>
    </location>
</feature>
<evidence type="ECO:0000256" key="2">
    <source>
        <dbReference type="ARBA" id="ARBA00022840"/>
    </source>
</evidence>
<dbReference type="PANTHER" id="PTHR44329">
    <property type="entry name" value="SERINE/THREONINE-PROTEIN KINASE TNNI3K-RELATED"/>
    <property type="match status" value="1"/>
</dbReference>
<dbReference type="OrthoDB" id="4062651at2759"/>
<dbReference type="EMBL" id="CAJNNV010025092">
    <property type="protein sequence ID" value="CAE8612186.1"/>
    <property type="molecule type" value="Genomic_DNA"/>
</dbReference>
<dbReference type="GO" id="GO:0005524">
    <property type="term" value="F:ATP binding"/>
    <property type="evidence" value="ECO:0007669"/>
    <property type="project" value="UniProtKB-UniRule"/>
</dbReference>
<protein>
    <recommendedName>
        <fullName evidence="6">Protein kinase domain-containing protein</fullName>
    </recommendedName>
</protein>
<evidence type="ECO:0000256" key="3">
    <source>
        <dbReference type="PROSITE-ProRule" id="PRU10141"/>
    </source>
</evidence>
<proteinExistence type="predicted"/>
<feature type="transmembrane region" description="Helical" evidence="5">
    <location>
        <begin position="86"/>
        <end position="104"/>
    </location>
</feature>
<dbReference type="Pfam" id="PF00069">
    <property type="entry name" value="Pkinase"/>
    <property type="match status" value="1"/>
</dbReference>
<reference evidence="7" key="1">
    <citation type="submission" date="2021-02" db="EMBL/GenBank/DDBJ databases">
        <authorList>
            <person name="Dougan E. K."/>
            <person name="Rhodes N."/>
            <person name="Thang M."/>
            <person name="Chan C."/>
        </authorList>
    </citation>
    <scope>NUCLEOTIDE SEQUENCE</scope>
</reference>
<keyword evidence="8" id="KW-1185">Reference proteome</keyword>
<feature type="domain" description="Protein kinase" evidence="6">
    <location>
        <begin position="302"/>
        <end position="560"/>
    </location>
</feature>
<feature type="transmembrane region" description="Helical" evidence="5">
    <location>
        <begin position="58"/>
        <end position="79"/>
    </location>
</feature>
<feature type="transmembrane region" description="Helical" evidence="5">
    <location>
        <begin position="124"/>
        <end position="146"/>
    </location>
</feature>
<dbReference type="SUPFAM" id="SSF56112">
    <property type="entry name" value="Protein kinase-like (PK-like)"/>
    <property type="match status" value="1"/>
</dbReference>
<dbReference type="InterPro" id="IPR051681">
    <property type="entry name" value="Ser/Thr_Kinases-Pseudokinases"/>
</dbReference>
<keyword evidence="5" id="KW-1133">Transmembrane helix</keyword>
<evidence type="ECO:0000313" key="8">
    <source>
        <dbReference type="Proteomes" id="UP000654075"/>
    </source>
</evidence>
<evidence type="ECO:0000256" key="5">
    <source>
        <dbReference type="SAM" id="Phobius"/>
    </source>
</evidence>
<keyword evidence="5" id="KW-0812">Transmembrane</keyword>
<dbReference type="AlphaFoldDB" id="A0A813FP84"/>